<dbReference type="SUPFAM" id="SSF56420">
    <property type="entry name" value="Peptide deformylase"/>
    <property type="match status" value="1"/>
</dbReference>
<dbReference type="PRINTS" id="PR01576">
    <property type="entry name" value="PDEFORMYLASE"/>
</dbReference>
<comment type="caution">
    <text evidence="2">Lacks conserved residue(s) required for the propagation of feature annotation.</text>
</comment>
<keyword evidence="3" id="KW-0812">Transmembrane</keyword>
<dbReference type="PANTHER" id="PTHR10458:SF22">
    <property type="entry name" value="PEPTIDE DEFORMYLASE"/>
    <property type="match status" value="1"/>
</dbReference>
<accession>A0ABQ0SI55</accession>
<evidence type="ECO:0000256" key="1">
    <source>
        <dbReference type="ARBA" id="ARBA00010759"/>
    </source>
</evidence>
<feature type="active site" evidence="2">
    <location>
        <position position="271"/>
    </location>
</feature>
<evidence type="ECO:0000256" key="2">
    <source>
        <dbReference type="HAMAP-Rule" id="MF_00163"/>
    </source>
</evidence>
<keyword evidence="3" id="KW-1133">Transmembrane helix</keyword>
<evidence type="ECO:0000313" key="4">
    <source>
        <dbReference type="EMBL" id="GEC65047.1"/>
    </source>
</evidence>
<name>A0ABQ0SI55_NOVHA</name>
<dbReference type="HAMAP" id="MF_00163">
    <property type="entry name" value="Pep_deformylase"/>
    <property type="match status" value="1"/>
</dbReference>
<reference evidence="4 5" key="1">
    <citation type="submission" date="2019-06" db="EMBL/GenBank/DDBJ databases">
        <title>Whole genome shotgun sequence of Komagataeibacter hansenii NBRC 14820.</title>
        <authorList>
            <person name="Hosoyama A."/>
            <person name="Uohara A."/>
            <person name="Ohji S."/>
            <person name="Ichikawa N."/>
        </authorList>
    </citation>
    <scope>NUCLEOTIDE SEQUENCE [LARGE SCALE GENOMIC DNA]</scope>
    <source>
        <strain evidence="4 5">NBRC 14820</strain>
    </source>
</reference>
<feature type="transmembrane region" description="Helical" evidence="3">
    <location>
        <begin position="6"/>
        <end position="27"/>
    </location>
</feature>
<dbReference type="InterPro" id="IPR023635">
    <property type="entry name" value="Peptide_deformylase"/>
</dbReference>
<comment type="caution">
    <text evidence="4">The sequence shown here is derived from an EMBL/GenBank/DDBJ whole genome shotgun (WGS) entry which is preliminary data.</text>
</comment>
<dbReference type="PANTHER" id="PTHR10458">
    <property type="entry name" value="PEPTIDE DEFORMYLASE"/>
    <property type="match status" value="1"/>
</dbReference>
<proteinExistence type="inferred from homology"/>
<keyword evidence="3" id="KW-0472">Membrane</keyword>
<evidence type="ECO:0000313" key="5">
    <source>
        <dbReference type="Proteomes" id="UP000319478"/>
    </source>
</evidence>
<dbReference type="InterPro" id="IPR036821">
    <property type="entry name" value="Peptide_deformylase_sf"/>
</dbReference>
<feature type="transmembrane region" description="Helical" evidence="3">
    <location>
        <begin position="79"/>
        <end position="98"/>
    </location>
</feature>
<feature type="transmembrane region" description="Helical" evidence="3">
    <location>
        <begin position="48"/>
        <end position="67"/>
    </location>
</feature>
<dbReference type="NCBIfam" id="TIGR00079">
    <property type="entry name" value="pept_deformyl"/>
    <property type="match status" value="1"/>
</dbReference>
<gene>
    <name evidence="4" type="ORF">GHA01_28960</name>
</gene>
<protein>
    <recommendedName>
        <fullName evidence="2">Peptide deformylase-like</fullName>
    </recommendedName>
    <alternativeName>
        <fullName evidence="2">Polypeptide deformylase-like</fullName>
    </alternativeName>
</protein>
<dbReference type="NCBIfam" id="NF009484">
    <property type="entry name" value="PRK12846.1-5"/>
    <property type="match status" value="1"/>
</dbReference>
<organism evidence="4 5">
    <name type="scientific">Novacetimonas hansenii</name>
    <name type="common">Komagataeibacter hansenii</name>
    <dbReference type="NCBI Taxonomy" id="436"/>
    <lineage>
        <taxon>Bacteria</taxon>
        <taxon>Pseudomonadati</taxon>
        <taxon>Pseudomonadota</taxon>
        <taxon>Alphaproteobacteria</taxon>
        <taxon>Acetobacterales</taxon>
        <taxon>Acetobacteraceae</taxon>
        <taxon>Novacetimonas</taxon>
    </lineage>
</organism>
<dbReference type="Pfam" id="PF01327">
    <property type="entry name" value="Pep_deformylase"/>
    <property type="match status" value="1"/>
</dbReference>
<keyword evidence="5" id="KW-1185">Reference proteome</keyword>
<evidence type="ECO:0000256" key="3">
    <source>
        <dbReference type="SAM" id="Phobius"/>
    </source>
</evidence>
<comment type="similarity">
    <text evidence="1 2">Belongs to the polypeptide deformylase family.</text>
</comment>
<sequence>MQQPGTQILWGQIALVLSLIVLSWWAATEWTAWELAFQPELGRPWFMLFHRWPVYAPPLFFWWWYVFDAYAPNVFARGAWIAGSGGVLAFAAAVALSVHRAREARKIETYGSARWAEPDEIVQAGLLDPDGVVLGRYRKTYPIVLFPDQRLRMVAEPVVVFDETLRAMTADLLDTVRAAPGIGITAPHIGVLQRVVVLDLPGGLGPQTYINPEIVWRSDETARHEEGSISMPGVTEVVERPARVRVRYRDVDGHEMMEDADGLRAVCHQHEIDQLEGVFWTQRLSTLRRSRLMSRYEKIKKVEMG</sequence>
<dbReference type="CDD" id="cd00487">
    <property type="entry name" value="Pep_deformylase"/>
    <property type="match status" value="1"/>
</dbReference>
<dbReference type="EMBL" id="BJNN01000160">
    <property type="protein sequence ID" value="GEC65047.1"/>
    <property type="molecule type" value="Genomic_DNA"/>
</dbReference>
<dbReference type="Proteomes" id="UP000319478">
    <property type="component" value="Unassembled WGS sequence"/>
</dbReference>
<dbReference type="Gene3D" id="3.90.45.10">
    <property type="entry name" value="Peptide deformylase"/>
    <property type="match status" value="1"/>
</dbReference>